<name>A0A0F9V0T6_9ZZZZ</name>
<protein>
    <submittedName>
        <fullName evidence="1">Uncharacterized protein</fullName>
    </submittedName>
</protein>
<gene>
    <name evidence="1" type="ORF">LCGC14_0541800</name>
</gene>
<evidence type="ECO:0000313" key="1">
    <source>
        <dbReference type="EMBL" id="KKN59468.1"/>
    </source>
</evidence>
<accession>A0A0F9V0T6</accession>
<sequence>MNVLKTKRGSIRQILDRKKIYNISFYARKIGRQIDRHVSKSEILSILRKMEREGQLRYSVVGSAVVGFTLKCIA</sequence>
<reference evidence="1" key="1">
    <citation type="journal article" date="2015" name="Nature">
        <title>Complex archaea that bridge the gap between prokaryotes and eukaryotes.</title>
        <authorList>
            <person name="Spang A."/>
            <person name="Saw J.H."/>
            <person name="Jorgensen S.L."/>
            <person name="Zaremba-Niedzwiedzka K."/>
            <person name="Martijn J."/>
            <person name="Lind A.E."/>
            <person name="van Eijk R."/>
            <person name="Schleper C."/>
            <person name="Guy L."/>
            <person name="Ettema T.J."/>
        </authorList>
    </citation>
    <scope>NUCLEOTIDE SEQUENCE</scope>
</reference>
<dbReference type="EMBL" id="LAZR01000725">
    <property type="protein sequence ID" value="KKN59468.1"/>
    <property type="molecule type" value="Genomic_DNA"/>
</dbReference>
<proteinExistence type="predicted"/>
<dbReference type="AlphaFoldDB" id="A0A0F9V0T6"/>
<organism evidence="1">
    <name type="scientific">marine sediment metagenome</name>
    <dbReference type="NCBI Taxonomy" id="412755"/>
    <lineage>
        <taxon>unclassified sequences</taxon>
        <taxon>metagenomes</taxon>
        <taxon>ecological metagenomes</taxon>
    </lineage>
</organism>
<comment type="caution">
    <text evidence="1">The sequence shown here is derived from an EMBL/GenBank/DDBJ whole genome shotgun (WGS) entry which is preliminary data.</text>
</comment>